<keyword evidence="2" id="KW-1185">Reference proteome</keyword>
<dbReference type="EMBL" id="AJIL01000083">
    <property type="protein sequence ID" value="KNE96345.1"/>
    <property type="molecule type" value="Genomic_DNA"/>
</dbReference>
<dbReference type="InterPro" id="IPR040521">
    <property type="entry name" value="KDZ"/>
</dbReference>
<dbReference type="STRING" id="1165861.A0A0L0VAM1"/>
<comment type="caution">
    <text evidence="1">The sequence shown here is derived from an EMBL/GenBank/DDBJ whole genome shotgun (WGS) entry which is preliminary data.</text>
</comment>
<dbReference type="Pfam" id="PF18758">
    <property type="entry name" value="KDZ"/>
    <property type="match status" value="1"/>
</dbReference>
<gene>
    <name evidence="1" type="ORF">PSTG_10312</name>
</gene>
<organism evidence="1 2">
    <name type="scientific">Puccinia striiformis f. sp. tritici PST-78</name>
    <dbReference type="NCBI Taxonomy" id="1165861"/>
    <lineage>
        <taxon>Eukaryota</taxon>
        <taxon>Fungi</taxon>
        <taxon>Dikarya</taxon>
        <taxon>Basidiomycota</taxon>
        <taxon>Pucciniomycotina</taxon>
        <taxon>Pucciniomycetes</taxon>
        <taxon>Pucciniales</taxon>
        <taxon>Pucciniaceae</taxon>
        <taxon>Puccinia</taxon>
    </lineage>
</organism>
<dbReference type="PANTHER" id="PTHR33096:SF1">
    <property type="entry name" value="CXC1-LIKE CYSTEINE CLUSTER ASSOCIATED WITH KDZ TRANSPOSASES DOMAIN-CONTAINING PROTEIN"/>
    <property type="match status" value="1"/>
</dbReference>
<protein>
    <recommendedName>
        <fullName evidence="3">CxC1-like cysteine cluster associated with KDZ transposases domain-containing protein</fullName>
    </recommendedName>
</protein>
<sequence length="218" mass="24612">MPCFVQPTWLDAVKEYIAQQERVYKITKKANKCANFHNTGNNVCNESTWKACNNTGIMGLCCQHDSIRFLAGVEEDRPVGVLNDLGCSLDNAKYGLNHVLQLNSEPRSSTPMSMNGHAMSNMIHDINKDGACATKISPLRYNARNNRLAALSHHCKPWNQQSSIKLAAWLRKQLDQVLVCRDLEKSVISELAQTLNPNPTEQSNYMVAFFRSQWENQV</sequence>
<dbReference type="PANTHER" id="PTHR33096">
    <property type="entry name" value="CXC2 DOMAIN-CONTAINING PROTEIN"/>
    <property type="match status" value="1"/>
</dbReference>
<evidence type="ECO:0000313" key="1">
    <source>
        <dbReference type="EMBL" id="KNE96345.1"/>
    </source>
</evidence>
<reference evidence="2" key="1">
    <citation type="submission" date="2014-03" db="EMBL/GenBank/DDBJ databases">
        <title>The Genome Sequence of Puccinia striiformis f. sp. tritici PST-78.</title>
        <authorList>
            <consortium name="The Broad Institute Genome Sequencing Platform"/>
            <person name="Cuomo C."/>
            <person name="Hulbert S."/>
            <person name="Chen X."/>
            <person name="Walker B."/>
            <person name="Young S.K."/>
            <person name="Zeng Q."/>
            <person name="Gargeya S."/>
            <person name="Fitzgerald M."/>
            <person name="Haas B."/>
            <person name="Abouelleil A."/>
            <person name="Alvarado L."/>
            <person name="Arachchi H.M."/>
            <person name="Berlin A.M."/>
            <person name="Chapman S.B."/>
            <person name="Goldberg J."/>
            <person name="Griggs A."/>
            <person name="Gujja S."/>
            <person name="Hansen M."/>
            <person name="Howarth C."/>
            <person name="Imamovic A."/>
            <person name="Larimer J."/>
            <person name="McCowan C."/>
            <person name="Montmayeur A."/>
            <person name="Murphy C."/>
            <person name="Neiman D."/>
            <person name="Pearson M."/>
            <person name="Priest M."/>
            <person name="Roberts A."/>
            <person name="Saif S."/>
            <person name="Shea T."/>
            <person name="Sisk P."/>
            <person name="Sykes S."/>
            <person name="Wortman J."/>
            <person name="Nusbaum C."/>
            <person name="Birren B."/>
        </authorList>
    </citation>
    <scope>NUCLEOTIDE SEQUENCE [LARGE SCALE GENOMIC DNA]</scope>
    <source>
        <strain evidence="2">race PST-78</strain>
    </source>
</reference>
<dbReference type="Proteomes" id="UP000054564">
    <property type="component" value="Unassembled WGS sequence"/>
</dbReference>
<proteinExistence type="predicted"/>
<accession>A0A0L0VAM1</accession>
<evidence type="ECO:0008006" key="3">
    <source>
        <dbReference type="Google" id="ProtNLM"/>
    </source>
</evidence>
<evidence type="ECO:0000313" key="2">
    <source>
        <dbReference type="Proteomes" id="UP000054564"/>
    </source>
</evidence>
<name>A0A0L0VAM1_9BASI</name>
<dbReference type="AlphaFoldDB" id="A0A0L0VAM1"/>